<dbReference type="PANTHER" id="PTHR36573:SF1">
    <property type="entry name" value="INTERMEMBRANE PHOSPHOLIPID TRANSPORT SYSTEM BINDING PROTEIN MLAC"/>
    <property type="match status" value="1"/>
</dbReference>
<reference evidence="2 3" key="1">
    <citation type="submission" date="2020-08" db="EMBL/GenBank/DDBJ databases">
        <title>Oceanospirillum sp. nov. isolated from marine sediment.</title>
        <authorList>
            <person name="Ji X."/>
        </authorList>
    </citation>
    <scope>NUCLEOTIDE SEQUENCE [LARGE SCALE GENOMIC DNA]</scope>
    <source>
        <strain evidence="2 3">D5</strain>
    </source>
</reference>
<dbReference type="Pfam" id="PF05494">
    <property type="entry name" value="MlaC"/>
    <property type="match status" value="1"/>
</dbReference>
<name>A0A839IK39_9GAMM</name>
<keyword evidence="1" id="KW-0732">Signal</keyword>
<gene>
    <name evidence="2" type="ORF">H4O21_03700</name>
</gene>
<dbReference type="Gene3D" id="3.10.450.710">
    <property type="entry name" value="Tgt2/MlaC"/>
    <property type="match status" value="1"/>
</dbReference>
<dbReference type="RefSeq" id="WP_182807497.1">
    <property type="nucleotide sequence ID" value="NZ_JACJFM010000003.1"/>
</dbReference>
<dbReference type="InterPro" id="IPR008869">
    <property type="entry name" value="MlaC/ttg2D"/>
</dbReference>
<dbReference type="Proteomes" id="UP000565262">
    <property type="component" value="Unassembled WGS sequence"/>
</dbReference>
<evidence type="ECO:0000256" key="1">
    <source>
        <dbReference type="SAM" id="SignalP"/>
    </source>
</evidence>
<feature type="signal peptide" evidence="1">
    <location>
        <begin position="1"/>
        <end position="36"/>
    </location>
</feature>
<proteinExistence type="predicted"/>
<dbReference type="InterPro" id="IPR042245">
    <property type="entry name" value="Tgt2/MlaC_sf"/>
</dbReference>
<dbReference type="PANTHER" id="PTHR36573">
    <property type="entry name" value="INTERMEMBRANE PHOSPHOLIPID TRANSPORT SYSTEM BINDING PROTEIN MLAC"/>
    <property type="match status" value="1"/>
</dbReference>
<keyword evidence="3" id="KW-1185">Reference proteome</keyword>
<evidence type="ECO:0000313" key="3">
    <source>
        <dbReference type="Proteomes" id="UP000565262"/>
    </source>
</evidence>
<accession>A0A839IK39</accession>
<dbReference type="AlphaFoldDB" id="A0A839IK39"/>
<sequence>MNKLRQRSFAKSVATLTRPLFFILLTAMMGAGLAHASNKAPKEVITETANELLSFIEEARDYHEKEPERFYNRVEEILSPAVDMRRFSAGVMGKYYRAASKEQRQRFLSVFQNSLIRTYAKGLLAFSKEEIRVLEPKAPSRDPERDTVEMEVISVDGTVYPIIYAMRKGKDDQWRITNVTVNGINLGVTFRNQFDSAMQAHSRNFDYVIDNWLTSDASNAVTEQTSGVKE</sequence>
<protein>
    <submittedName>
        <fullName evidence="2">ABC transporter substrate-binding protein</fullName>
    </submittedName>
</protein>
<dbReference type="PIRSF" id="PIRSF004649">
    <property type="entry name" value="MlaC"/>
    <property type="match status" value="1"/>
</dbReference>
<dbReference type="EMBL" id="JACJFM010000003">
    <property type="protein sequence ID" value="MBB1485713.1"/>
    <property type="molecule type" value="Genomic_DNA"/>
</dbReference>
<comment type="caution">
    <text evidence="2">The sequence shown here is derived from an EMBL/GenBank/DDBJ whole genome shotgun (WGS) entry which is preliminary data.</text>
</comment>
<organism evidence="2 3">
    <name type="scientific">Oceanospirillum sediminis</name>
    <dbReference type="NCBI Taxonomy" id="2760088"/>
    <lineage>
        <taxon>Bacteria</taxon>
        <taxon>Pseudomonadati</taxon>
        <taxon>Pseudomonadota</taxon>
        <taxon>Gammaproteobacteria</taxon>
        <taxon>Oceanospirillales</taxon>
        <taxon>Oceanospirillaceae</taxon>
        <taxon>Oceanospirillum</taxon>
    </lineage>
</organism>
<evidence type="ECO:0000313" key="2">
    <source>
        <dbReference type="EMBL" id="MBB1485713.1"/>
    </source>
</evidence>
<feature type="chain" id="PRO_5032499581" evidence="1">
    <location>
        <begin position="37"/>
        <end position="230"/>
    </location>
</feature>